<name>A0ABU6C5F0_9ACTN</name>
<dbReference type="InterPro" id="IPR014718">
    <property type="entry name" value="GH-type_carb-bd"/>
</dbReference>
<proteinExistence type="predicted"/>
<keyword evidence="2" id="KW-1185">Reference proteome</keyword>
<dbReference type="InterPro" id="IPR027839">
    <property type="entry name" value="DUF4432"/>
</dbReference>
<comment type="caution">
    <text evidence="1">The sequence shown here is derived from an EMBL/GenBank/DDBJ whole genome shotgun (WGS) entry which is preliminary data.</text>
</comment>
<organism evidence="1 2">
    <name type="scientific">Streptomyces kunmingensis</name>
    <dbReference type="NCBI Taxonomy" id="68225"/>
    <lineage>
        <taxon>Bacteria</taxon>
        <taxon>Bacillati</taxon>
        <taxon>Actinomycetota</taxon>
        <taxon>Actinomycetes</taxon>
        <taxon>Kitasatosporales</taxon>
        <taxon>Streptomycetaceae</taxon>
        <taxon>Streptomyces</taxon>
    </lineage>
</organism>
<dbReference type="RefSeq" id="WP_344442012.1">
    <property type="nucleotide sequence ID" value="NZ_BAAATS010000013.1"/>
</dbReference>
<gene>
    <name evidence="1" type="ORF">OKJ48_06720</name>
</gene>
<reference evidence="1 2" key="1">
    <citation type="submission" date="2022-10" db="EMBL/GenBank/DDBJ databases">
        <authorList>
            <person name="Xie J."/>
            <person name="Shen N."/>
        </authorList>
    </citation>
    <scope>NUCLEOTIDE SEQUENCE [LARGE SCALE GENOMIC DNA]</scope>
    <source>
        <strain evidence="1 2">DSM 41681</strain>
    </source>
</reference>
<dbReference type="EMBL" id="JAOZYB010000032">
    <property type="protein sequence ID" value="MEB3959943.1"/>
    <property type="molecule type" value="Genomic_DNA"/>
</dbReference>
<protein>
    <submittedName>
        <fullName evidence="1">DUF4432 family protein</fullName>
    </submittedName>
</protein>
<dbReference type="Pfam" id="PF14486">
    <property type="entry name" value="DUF4432"/>
    <property type="match status" value="1"/>
</dbReference>
<evidence type="ECO:0000313" key="1">
    <source>
        <dbReference type="EMBL" id="MEB3959943.1"/>
    </source>
</evidence>
<dbReference type="Gene3D" id="2.70.98.10">
    <property type="match status" value="1"/>
</dbReference>
<sequence>MVNERLGVYFELRYGTAQFPSFFQWLHLREGACAVGFEPSTHHVQGETAAREDGSMTFPASGEERTYTTVFRVGHLD</sequence>
<evidence type="ECO:0000313" key="2">
    <source>
        <dbReference type="Proteomes" id="UP001352223"/>
    </source>
</evidence>
<dbReference type="Proteomes" id="UP001352223">
    <property type="component" value="Unassembled WGS sequence"/>
</dbReference>
<accession>A0ABU6C5F0</accession>